<reference evidence="1" key="1">
    <citation type="submission" date="2019-04" db="EMBL/GenBank/DDBJ databases">
        <title>Sequencing of skin fungus with MAO and IRED activity.</title>
        <authorList>
            <person name="Marsaioli A.J."/>
            <person name="Bonatto J.M.C."/>
            <person name="Reis Junior O."/>
        </authorList>
    </citation>
    <scope>NUCLEOTIDE SEQUENCE</scope>
    <source>
        <strain evidence="1">28M1</strain>
    </source>
</reference>
<name>A0A9P4WK77_9PLEO</name>
<dbReference type="EMBL" id="SWKV01000065">
    <property type="protein sequence ID" value="KAF3034668.1"/>
    <property type="molecule type" value="Genomic_DNA"/>
</dbReference>
<protein>
    <submittedName>
        <fullName evidence="1">Uncharacterized protein</fullName>
    </submittedName>
</protein>
<dbReference type="OrthoDB" id="3625427at2759"/>
<dbReference type="Proteomes" id="UP000758155">
    <property type="component" value="Unassembled WGS sequence"/>
</dbReference>
<gene>
    <name evidence="1" type="ORF">E8E12_002973</name>
</gene>
<comment type="caution">
    <text evidence="1">The sequence shown here is derived from an EMBL/GenBank/DDBJ whole genome shotgun (WGS) entry which is preliminary data.</text>
</comment>
<evidence type="ECO:0000313" key="1">
    <source>
        <dbReference type="EMBL" id="KAF3034668.1"/>
    </source>
</evidence>
<accession>A0A9P4WK77</accession>
<proteinExistence type="predicted"/>
<evidence type="ECO:0000313" key="2">
    <source>
        <dbReference type="Proteomes" id="UP000758155"/>
    </source>
</evidence>
<organism evidence="1 2">
    <name type="scientific">Didymella heteroderae</name>
    <dbReference type="NCBI Taxonomy" id="1769908"/>
    <lineage>
        <taxon>Eukaryota</taxon>
        <taxon>Fungi</taxon>
        <taxon>Dikarya</taxon>
        <taxon>Ascomycota</taxon>
        <taxon>Pezizomycotina</taxon>
        <taxon>Dothideomycetes</taxon>
        <taxon>Pleosporomycetidae</taxon>
        <taxon>Pleosporales</taxon>
        <taxon>Pleosporineae</taxon>
        <taxon>Didymellaceae</taxon>
        <taxon>Didymella</taxon>
    </lineage>
</organism>
<keyword evidence="2" id="KW-1185">Reference proteome</keyword>
<sequence>MPFQSLLFWTTKTPSDNAWHPRIGQCPTQYTKNLPHILKRTDVEATLVDAAPFVASVGALRHASQLFNFGFTVSGNVFKNARTLAALHTSTLTFLPMVLFLQAAGIEYRSLIPRWSTAAESTRDEEEVRRHVDVGAYLGGMAWAARMIMRVGVRYWAPIDVVLGGAGADVLHREYVRTHAF</sequence>
<dbReference type="AlphaFoldDB" id="A0A9P4WK77"/>